<dbReference type="InterPro" id="IPR001223">
    <property type="entry name" value="Glyco_hydro18_cat"/>
</dbReference>
<dbReference type="PROSITE" id="PS51910">
    <property type="entry name" value="GH18_2"/>
    <property type="match status" value="1"/>
</dbReference>
<dbReference type="SMART" id="SM00495">
    <property type="entry name" value="ChtBD3"/>
    <property type="match status" value="1"/>
</dbReference>
<dbReference type="EMBL" id="JAAAJB010000089">
    <property type="protein sequence ID" value="KAG0266681.1"/>
    <property type="molecule type" value="Genomic_DNA"/>
</dbReference>
<proteinExistence type="predicted"/>
<dbReference type="Proteomes" id="UP000807716">
    <property type="component" value="Unassembled WGS sequence"/>
</dbReference>
<evidence type="ECO:0000256" key="2">
    <source>
        <dbReference type="ARBA" id="ARBA00023277"/>
    </source>
</evidence>
<dbReference type="GO" id="GO:0004568">
    <property type="term" value="F:chitinase activity"/>
    <property type="evidence" value="ECO:0007669"/>
    <property type="project" value="TreeGrafter"/>
</dbReference>
<protein>
    <recommendedName>
        <fullName evidence="4">GH18 domain-containing protein</fullName>
    </recommendedName>
</protein>
<dbReference type="GO" id="GO:0008061">
    <property type="term" value="F:chitin binding"/>
    <property type="evidence" value="ECO:0007669"/>
    <property type="project" value="InterPro"/>
</dbReference>
<reference evidence="5" key="1">
    <citation type="journal article" date="2020" name="Fungal Divers.">
        <title>Resolving the Mortierellaceae phylogeny through synthesis of multi-gene phylogenetics and phylogenomics.</title>
        <authorList>
            <person name="Vandepol N."/>
            <person name="Liber J."/>
            <person name="Desiro A."/>
            <person name="Na H."/>
            <person name="Kennedy M."/>
            <person name="Barry K."/>
            <person name="Grigoriev I.V."/>
            <person name="Miller A.N."/>
            <person name="O'Donnell K."/>
            <person name="Stajich J.E."/>
            <person name="Bonito G."/>
        </authorList>
    </citation>
    <scope>NUCLEOTIDE SEQUENCE</scope>
    <source>
        <strain evidence="5">BC1065</strain>
    </source>
</reference>
<name>A0A9P6QE90_9FUNG</name>
<dbReference type="InterPro" id="IPR029070">
    <property type="entry name" value="Chitinase_insertion_sf"/>
</dbReference>
<evidence type="ECO:0000256" key="3">
    <source>
        <dbReference type="SAM" id="SignalP"/>
    </source>
</evidence>
<dbReference type="SMART" id="SM00636">
    <property type="entry name" value="Glyco_18"/>
    <property type="match status" value="1"/>
</dbReference>
<dbReference type="AlphaFoldDB" id="A0A9P6QE90"/>
<evidence type="ECO:0000256" key="1">
    <source>
        <dbReference type="ARBA" id="ARBA00022801"/>
    </source>
</evidence>
<sequence length="516" mass="56425">MKISFLSLAAAALAVATAAPTKRQAADDKVIVGYWVPWGRVPVAALDMTKVTHINYGFGILIKKNPDPATITFDRYYDGTPMKELVKRGNASGVKILMSIGGWTGSQTFSSVVADTAARKRFINNALVFVRKNTLPEYAENPDGWGMHGLDIDWEYPGRGAAICNQVSPNDSANYLILLRELRAALDAEFPTDRKLLTAAVRVMPFDGTNGQPMTDVSAFHPYYDFINIMAYDIMGGWSATTGPNAPFDVVPGADPFSYNQSINSWLQAGWPKSKLVMGTAFYGRSMTATVDMVAASPRSIFAPKTNVTPKGGSSDSNEPNFFCNEGSVYSGMWKWKEVREAILTTSLTTPVAGWTRVWDEGTKTPWLFRQSDKTFISYDDPESLAIKVQKAKADGLRGVMYWDMTYDYNNELLNVLQQIKCTSNCPIPTPRPTTTTAVVPTSTTTVPVSTSTSPGVTPNPGKCTGVANWNIATVYANTNTKVVHAGHLFSNKWWTQGDEPSVTNAWGVWSDQGAC</sequence>
<dbReference type="GO" id="GO:0005576">
    <property type="term" value="C:extracellular region"/>
    <property type="evidence" value="ECO:0007669"/>
    <property type="project" value="InterPro"/>
</dbReference>
<accession>A0A9P6QE90</accession>
<dbReference type="PANTHER" id="PTHR11177:SF392">
    <property type="entry name" value="HAP41P"/>
    <property type="match status" value="1"/>
</dbReference>
<feature type="domain" description="GH18" evidence="4">
    <location>
        <begin position="29"/>
        <end position="420"/>
    </location>
</feature>
<dbReference type="PANTHER" id="PTHR11177">
    <property type="entry name" value="CHITINASE"/>
    <property type="match status" value="1"/>
</dbReference>
<dbReference type="Gene3D" id="2.10.10.20">
    <property type="entry name" value="Carbohydrate-binding module superfamily 5/12"/>
    <property type="match status" value="1"/>
</dbReference>
<dbReference type="OrthoDB" id="76388at2759"/>
<keyword evidence="6" id="KW-1185">Reference proteome</keyword>
<dbReference type="Gene3D" id="3.10.50.10">
    <property type="match status" value="1"/>
</dbReference>
<dbReference type="InterPro" id="IPR011583">
    <property type="entry name" value="Chitinase_II/V-like_cat"/>
</dbReference>
<dbReference type="GO" id="GO:0006032">
    <property type="term" value="P:chitin catabolic process"/>
    <property type="evidence" value="ECO:0007669"/>
    <property type="project" value="TreeGrafter"/>
</dbReference>
<dbReference type="Gene3D" id="3.20.20.80">
    <property type="entry name" value="Glycosidases"/>
    <property type="match status" value="1"/>
</dbReference>
<dbReference type="InterPro" id="IPR017853">
    <property type="entry name" value="GH"/>
</dbReference>
<dbReference type="SUPFAM" id="SSF51055">
    <property type="entry name" value="Carbohydrate binding domain"/>
    <property type="match status" value="1"/>
</dbReference>
<evidence type="ECO:0000313" key="6">
    <source>
        <dbReference type="Proteomes" id="UP000807716"/>
    </source>
</evidence>
<dbReference type="GO" id="GO:0005975">
    <property type="term" value="P:carbohydrate metabolic process"/>
    <property type="evidence" value="ECO:0007669"/>
    <property type="project" value="InterPro"/>
</dbReference>
<feature type="chain" id="PRO_5040261651" description="GH18 domain-containing protein" evidence="3">
    <location>
        <begin position="19"/>
        <end position="516"/>
    </location>
</feature>
<dbReference type="CDD" id="cd12215">
    <property type="entry name" value="ChiC_BD"/>
    <property type="match status" value="1"/>
</dbReference>
<keyword evidence="2" id="KW-0119">Carbohydrate metabolism</keyword>
<dbReference type="InterPro" id="IPR003610">
    <property type="entry name" value="CBM5/12"/>
</dbReference>
<dbReference type="Pfam" id="PF00704">
    <property type="entry name" value="Glyco_hydro_18"/>
    <property type="match status" value="1"/>
</dbReference>
<dbReference type="InterPro" id="IPR036573">
    <property type="entry name" value="CBM_sf_5/12"/>
</dbReference>
<organism evidence="5 6">
    <name type="scientific">Actinomortierella ambigua</name>
    <dbReference type="NCBI Taxonomy" id="1343610"/>
    <lineage>
        <taxon>Eukaryota</taxon>
        <taxon>Fungi</taxon>
        <taxon>Fungi incertae sedis</taxon>
        <taxon>Mucoromycota</taxon>
        <taxon>Mortierellomycotina</taxon>
        <taxon>Mortierellomycetes</taxon>
        <taxon>Mortierellales</taxon>
        <taxon>Mortierellaceae</taxon>
        <taxon>Actinomortierella</taxon>
    </lineage>
</organism>
<evidence type="ECO:0000259" key="4">
    <source>
        <dbReference type="PROSITE" id="PS51910"/>
    </source>
</evidence>
<evidence type="ECO:0000313" key="5">
    <source>
        <dbReference type="EMBL" id="KAG0266681.1"/>
    </source>
</evidence>
<keyword evidence="1" id="KW-0378">Hydrolase</keyword>
<dbReference type="GO" id="GO:0030246">
    <property type="term" value="F:carbohydrate binding"/>
    <property type="evidence" value="ECO:0007669"/>
    <property type="project" value="InterPro"/>
</dbReference>
<dbReference type="SUPFAM" id="SSF51445">
    <property type="entry name" value="(Trans)glycosidases"/>
    <property type="match status" value="1"/>
</dbReference>
<dbReference type="InterPro" id="IPR050314">
    <property type="entry name" value="Glycosyl_Hydrlase_18"/>
</dbReference>
<feature type="signal peptide" evidence="3">
    <location>
        <begin position="1"/>
        <end position="18"/>
    </location>
</feature>
<comment type="caution">
    <text evidence="5">The sequence shown here is derived from an EMBL/GenBank/DDBJ whole genome shotgun (WGS) entry which is preliminary data.</text>
</comment>
<dbReference type="SUPFAM" id="SSF54556">
    <property type="entry name" value="Chitinase insertion domain"/>
    <property type="match status" value="1"/>
</dbReference>
<keyword evidence="3" id="KW-0732">Signal</keyword>
<gene>
    <name evidence="5" type="ORF">DFQ27_009535</name>
</gene>